<dbReference type="VEuPathDB" id="FungiDB:PPTG_14963"/>
<dbReference type="PROSITE" id="PS51752">
    <property type="entry name" value="JACALIN_LECTIN"/>
    <property type="match status" value="1"/>
</dbReference>
<protein>
    <recommendedName>
        <fullName evidence="2">Jacalin-type lectin domain-containing protein</fullName>
    </recommendedName>
</protein>
<feature type="domain" description="Jacalin-type lectin" evidence="2">
    <location>
        <begin position="66"/>
        <end position="203"/>
    </location>
</feature>
<organism evidence="3">
    <name type="scientific">Phytophthora nicotianae</name>
    <name type="common">Potato buckeye rot agent</name>
    <name type="synonym">Phytophthora parasitica</name>
    <dbReference type="NCBI Taxonomy" id="4792"/>
    <lineage>
        <taxon>Eukaryota</taxon>
        <taxon>Sar</taxon>
        <taxon>Stramenopiles</taxon>
        <taxon>Oomycota</taxon>
        <taxon>Peronosporomycetes</taxon>
        <taxon>Peronosporales</taxon>
        <taxon>Peronosporaceae</taxon>
        <taxon>Phytophthora</taxon>
    </lineage>
</organism>
<dbReference type="VEuPathDB" id="FungiDB:PPTG_14964"/>
<name>W2MWU9_PHYNI</name>
<dbReference type="AlphaFoldDB" id="W2MWU9"/>
<dbReference type="Pfam" id="PF01419">
    <property type="entry name" value="Jacalin"/>
    <property type="match status" value="1"/>
</dbReference>
<evidence type="ECO:0000259" key="2">
    <source>
        <dbReference type="PROSITE" id="PS51752"/>
    </source>
</evidence>
<dbReference type="InterPro" id="IPR001229">
    <property type="entry name" value="Jacalin-like_lectin_dom"/>
</dbReference>
<evidence type="ECO:0000313" key="3">
    <source>
        <dbReference type="EMBL" id="ETM39949.1"/>
    </source>
</evidence>
<dbReference type="SUPFAM" id="SSF51101">
    <property type="entry name" value="Mannose-binding lectins"/>
    <property type="match status" value="1"/>
</dbReference>
<evidence type="ECO:0000256" key="1">
    <source>
        <dbReference type="SAM" id="MobiDB-lite"/>
    </source>
</evidence>
<dbReference type="Proteomes" id="UP000054532">
    <property type="component" value="Unassembled WGS sequence"/>
</dbReference>
<accession>W2MWU9</accession>
<dbReference type="SMART" id="SM00915">
    <property type="entry name" value="Jacalin"/>
    <property type="match status" value="1"/>
</dbReference>
<gene>
    <name evidence="3" type="ORF">L914_13968</name>
</gene>
<reference evidence="3" key="1">
    <citation type="submission" date="2013-11" db="EMBL/GenBank/DDBJ databases">
        <title>The Genome Sequence of Phytophthora parasitica IAC_01/95.</title>
        <authorList>
            <consortium name="The Broad Institute Genomics Platform"/>
            <person name="Russ C."/>
            <person name="Tyler B."/>
            <person name="Panabieres F."/>
            <person name="Shan W."/>
            <person name="Tripathy S."/>
            <person name="Grunwald N."/>
            <person name="Machado M."/>
            <person name="Johnson C.S."/>
            <person name="Arredondo F."/>
            <person name="Hong C."/>
            <person name="Coffey M."/>
            <person name="Young S.K."/>
            <person name="Zeng Q."/>
            <person name="Gargeya S."/>
            <person name="Fitzgerald M."/>
            <person name="Abouelleil A."/>
            <person name="Alvarado L."/>
            <person name="Chapman S.B."/>
            <person name="Gainer-Dewar J."/>
            <person name="Goldberg J."/>
            <person name="Griggs A."/>
            <person name="Gujja S."/>
            <person name="Hansen M."/>
            <person name="Howarth C."/>
            <person name="Imamovic A."/>
            <person name="Ireland A."/>
            <person name="Larimer J."/>
            <person name="McCowan C."/>
            <person name="Murphy C."/>
            <person name="Pearson M."/>
            <person name="Poon T.W."/>
            <person name="Priest M."/>
            <person name="Roberts A."/>
            <person name="Saif S."/>
            <person name="Shea T."/>
            <person name="Sykes S."/>
            <person name="Wortman J."/>
            <person name="Nusbaum C."/>
            <person name="Birren B."/>
        </authorList>
    </citation>
    <scope>NUCLEOTIDE SEQUENCE [LARGE SCALE GENOMIC DNA]</scope>
    <source>
        <strain evidence="3">IAC_01/95</strain>
    </source>
</reference>
<sequence length="265" mass="28066">MALRRPRLQQQTRLLPNPPRSTQPPDLLLDRSAPVESAAGSTATPVALAAMEVPGMTVKDSIQLSESFGGLQGVGSSSKNFVNSGQTVGQISIYAGERLDGISLEISAPKSLTFTHGGTGGHRKILNLDEGEHITPMEVHWGKKNDHTRIFYVNFLTSAGNFLLGGSMTDEKSTVIAPEGFQLAGFFGKSGKEIDTLGAVWAYIDLVTPAPTPVLAPTTIEDSPGTSAPEDIASSLLEVSTKANKTSAQLTHSFGHFFDQLACTS</sequence>
<feature type="region of interest" description="Disordered" evidence="1">
    <location>
        <begin position="1"/>
        <end position="28"/>
    </location>
</feature>
<dbReference type="EMBL" id="KI694451">
    <property type="protein sequence ID" value="ETM39949.1"/>
    <property type="molecule type" value="Genomic_DNA"/>
</dbReference>
<proteinExistence type="predicted"/>
<dbReference type="InterPro" id="IPR036404">
    <property type="entry name" value="Jacalin-like_lectin_dom_sf"/>
</dbReference>
<dbReference type="Gene3D" id="2.100.10.30">
    <property type="entry name" value="Jacalin-like lectin domain"/>
    <property type="match status" value="1"/>
</dbReference>